<accession>A0A330LZ98</accession>
<dbReference type="AlphaFoldDB" id="A0A330LZ98"/>
<organism evidence="1 2">
    <name type="scientific">Shewanella benthica</name>
    <dbReference type="NCBI Taxonomy" id="43661"/>
    <lineage>
        <taxon>Bacteria</taxon>
        <taxon>Pseudomonadati</taxon>
        <taxon>Pseudomonadota</taxon>
        <taxon>Gammaproteobacteria</taxon>
        <taxon>Alteromonadales</taxon>
        <taxon>Shewanellaceae</taxon>
        <taxon>Shewanella</taxon>
    </lineage>
</organism>
<dbReference type="Proteomes" id="UP000250123">
    <property type="component" value="Chromosome SHEWBE"/>
</dbReference>
<proteinExistence type="predicted"/>
<protein>
    <submittedName>
        <fullName evidence="1">Uncharacterized protein</fullName>
    </submittedName>
</protein>
<name>A0A330LZ98_9GAMM</name>
<dbReference type="KEGG" id="sbk:SHEWBE_0959"/>
<sequence>MNAKIVQEIRVNTLGCTHQGAEERDEVFNVSSRVVFGIGLFYCTGIEPGLRTSLEAAAYRQR</sequence>
<dbReference type="EMBL" id="LS483452">
    <property type="protein sequence ID" value="SQH74928.1"/>
    <property type="molecule type" value="Genomic_DNA"/>
</dbReference>
<gene>
    <name evidence="1" type="ORF">SHEWBE_0959</name>
</gene>
<evidence type="ECO:0000313" key="1">
    <source>
        <dbReference type="EMBL" id="SQH74928.1"/>
    </source>
</evidence>
<evidence type="ECO:0000313" key="2">
    <source>
        <dbReference type="Proteomes" id="UP000250123"/>
    </source>
</evidence>
<reference evidence="2" key="1">
    <citation type="submission" date="2018-06" db="EMBL/GenBank/DDBJ databases">
        <authorList>
            <person name="Cea G.-C."/>
            <person name="William W."/>
        </authorList>
    </citation>
    <scope>NUCLEOTIDE SEQUENCE [LARGE SCALE GENOMIC DNA]</scope>
    <source>
        <strain evidence="2">DB21MT-2</strain>
    </source>
</reference>